<dbReference type="Proteomes" id="UP001055879">
    <property type="component" value="Linkage Group LG06"/>
</dbReference>
<keyword evidence="2" id="KW-1185">Reference proteome</keyword>
<dbReference type="EMBL" id="CM042052">
    <property type="protein sequence ID" value="KAI3718693.1"/>
    <property type="molecule type" value="Genomic_DNA"/>
</dbReference>
<name>A0ACB9B9C8_ARCLA</name>
<reference evidence="2" key="1">
    <citation type="journal article" date="2022" name="Mol. Ecol. Resour.">
        <title>The genomes of chicory, endive, great burdock and yacon provide insights into Asteraceae palaeo-polyploidization history and plant inulin production.</title>
        <authorList>
            <person name="Fan W."/>
            <person name="Wang S."/>
            <person name="Wang H."/>
            <person name="Wang A."/>
            <person name="Jiang F."/>
            <person name="Liu H."/>
            <person name="Zhao H."/>
            <person name="Xu D."/>
            <person name="Zhang Y."/>
        </authorList>
    </citation>
    <scope>NUCLEOTIDE SEQUENCE [LARGE SCALE GENOMIC DNA]</scope>
    <source>
        <strain evidence="2">cv. Niubang</strain>
    </source>
</reference>
<proteinExistence type="predicted"/>
<accession>A0ACB9B9C8</accession>
<gene>
    <name evidence="1" type="ORF">L6452_19573</name>
</gene>
<evidence type="ECO:0000313" key="1">
    <source>
        <dbReference type="EMBL" id="KAI3718693.1"/>
    </source>
</evidence>
<evidence type="ECO:0000313" key="2">
    <source>
        <dbReference type="Proteomes" id="UP001055879"/>
    </source>
</evidence>
<reference evidence="1 2" key="2">
    <citation type="journal article" date="2022" name="Mol. Ecol. Resour.">
        <title>The genomes of chicory, endive, great burdock and yacon provide insights into Asteraceae paleo-polyploidization history and plant inulin production.</title>
        <authorList>
            <person name="Fan W."/>
            <person name="Wang S."/>
            <person name="Wang H."/>
            <person name="Wang A."/>
            <person name="Jiang F."/>
            <person name="Liu H."/>
            <person name="Zhao H."/>
            <person name="Xu D."/>
            <person name="Zhang Y."/>
        </authorList>
    </citation>
    <scope>NUCLEOTIDE SEQUENCE [LARGE SCALE GENOMIC DNA]</scope>
    <source>
        <strain evidence="2">cv. Niubang</strain>
    </source>
</reference>
<protein>
    <submittedName>
        <fullName evidence="1">Uncharacterized protein</fullName>
    </submittedName>
</protein>
<sequence>MLQKSTTPFPFHDQFTFQYSCSHSRVCTRRKTLQLRQLFSGNSNIINKFMCFHFSLIPAPEQHWMTMPETGPEEYGPHVTCPLALAWNSWIERTTLTTTLAMKVGRDPCLDQHWIGHVGLGARSRS</sequence>
<comment type="caution">
    <text evidence="1">The sequence shown here is derived from an EMBL/GenBank/DDBJ whole genome shotgun (WGS) entry which is preliminary data.</text>
</comment>
<organism evidence="1 2">
    <name type="scientific">Arctium lappa</name>
    <name type="common">Greater burdock</name>
    <name type="synonym">Lappa major</name>
    <dbReference type="NCBI Taxonomy" id="4217"/>
    <lineage>
        <taxon>Eukaryota</taxon>
        <taxon>Viridiplantae</taxon>
        <taxon>Streptophyta</taxon>
        <taxon>Embryophyta</taxon>
        <taxon>Tracheophyta</taxon>
        <taxon>Spermatophyta</taxon>
        <taxon>Magnoliopsida</taxon>
        <taxon>eudicotyledons</taxon>
        <taxon>Gunneridae</taxon>
        <taxon>Pentapetalae</taxon>
        <taxon>asterids</taxon>
        <taxon>campanulids</taxon>
        <taxon>Asterales</taxon>
        <taxon>Asteraceae</taxon>
        <taxon>Carduoideae</taxon>
        <taxon>Cardueae</taxon>
        <taxon>Arctiinae</taxon>
        <taxon>Arctium</taxon>
    </lineage>
</organism>